<evidence type="ECO:0000313" key="5">
    <source>
        <dbReference type="Proteomes" id="UP001217963"/>
    </source>
</evidence>
<evidence type="ECO:0000313" key="2">
    <source>
        <dbReference type="EMBL" id="UTX42375.1"/>
    </source>
</evidence>
<gene>
    <name evidence="2" type="ORF">GPU96_01g00770</name>
    <name evidence="3" type="ORF">PFJ87_01g00700</name>
</gene>
<feature type="transmembrane region" description="Helical" evidence="1">
    <location>
        <begin position="77"/>
        <end position="97"/>
    </location>
</feature>
<dbReference type="OrthoDB" id="2192716at2759"/>
<accession>A0A9Q9C2Q1</accession>
<reference evidence="2" key="1">
    <citation type="submission" date="2021-05" db="EMBL/GenBank/DDBJ databases">
        <title>Encephalitozoon hellem ATCC 50604 Complete Genome.</title>
        <authorList>
            <person name="Mascarenhas dos Santos A.C."/>
            <person name="Julian A.T."/>
            <person name="Pombert J.-F."/>
        </authorList>
    </citation>
    <scope>NUCLEOTIDE SEQUENCE</scope>
    <source>
        <strain evidence="2">ATCC 50604</strain>
    </source>
</reference>
<feature type="transmembrane region" description="Helical" evidence="1">
    <location>
        <begin position="51"/>
        <end position="71"/>
    </location>
</feature>
<dbReference type="EMBL" id="CP075147">
    <property type="protein sequence ID" value="UTX42375.1"/>
    <property type="molecule type" value="Genomic_DNA"/>
</dbReference>
<organism evidence="2 4">
    <name type="scientific">Encephalitozoon hellem</name>
    <name type="common">Microsporidian parasite</name>
    <dbReference type="NCBI Taxonomy" id="27973"/>
    <lineage>
        <taxon>Eukaryota</taxon>
        <taxon>Fungi</taxon>
        <taxon>Fungi incertae sedis</taxon>
        <taxon>Microsporidia</taxon>
        <taxon>Unikaryonidae</taxon>
        <taxon>Encephalitozoon</taxon>
    </lineage>
</organism>
<evidence type="ECO:0000256" key="1">
    <source>
        <dbReference type="SAM" id="Phobius"/>
    </source>
</evidence>
<feature type="transmembrane region" description="Helical" evidence="1">
    <location>
        <begin position="20"/>
        <end position="39"/>
    </location>
</feature>
<reference evidence="3 5" key="2">
    <citation type="submission" date="2023-02" db="EMBL/GenBank/DDBJ databases">
        <title>Encephalitozoon hellem ATCC 50451 complete genome.</title>
        <authorList>
            <person name="Mascarenhas dos Santos A.C."/>
            <person name="Julian A.T."/>
            <person name="Pombert J.-F."/>
        </authorList>
    </citation>
    <scope>NUCLEOTIDE SEQUENCE [LARGE SCALE GENOMIC DNA]</scope>
    <source>
        <strain evidence="3 5">ATCC 50451</strain>
    </source>
</reference>
<keyword evidence="1" id="KW-0812">Transmembrane</keyword>
<protein>
    <recommendedName>
        <fullName evidence="6">Leptin receptor</fullName>
    </recommendedName>
</protein>
<dbReference type="Proteomes" id="UP001059546">
    <property type="component" value="Chromosome I"/>
</dbReference>
<keyword evidence="5" id="KW-1185">Reference proteome</keyword>
<sequence>MEAEDYDNNHQRGVHWGFTKILMVAVLYGLSLVCIILGLKPLFDMEFETKSFANLAFVAFHGFYMFSFMAVHKKSHFIFWSTSYLLLSGTSLLFYFYEDLFI</sequence>
<proteinExistence type="predicted"/>
<dbReference type="AlphaFoldDB" id="A0A9Q9C2Q1"/>
<keyword evidence="1" id="KW-1133">Transmembrane helix</keyword>
<dbReference type="EMBL" id="CP119062">
    <property type="protein sequence ID" value="WEL37817.1"/>
    <property type="molecule type" value="Genomic_DNA"/>
</dbReference>
<dbReference type="Proteomes" id="UP001217963">
    <property type="component" value="Chromosome I"/>
</dbReference>
<name>A0A9Q9C2Q1_ENCHE</name>
<evidence type="ECO:0008006" key="6">
    <source>
        <dbReference type="Google" id="ProtNLM"/>
    </source>
</evidence>
<keyword evidence="1" id="KW-0472">Membrane</keyword>
<evidence type="ECO:0000313" key="3">
    <source>
        <dbReference type="EMBL" id="WEL37817.1"/>
    </source>
</evidence>
<evidence type="ECO:0000313" key="4">
    <source>
        <dbReference type="Proteomes" id="UP001059546"/>
    </source>
</evidence>